<comment type="caution">
    <text evidence="3">The sequence shown here is derived from an EMBL/GenBank/DDBJ whole genome shotgun (WGS) entry which is preliminary data.</text>
</comment>
<reference evidence="3 4" key="1">
    <citation type="submission" date="2020-08" db="EMBL/GenBank/DDBJ databases">
        <title>Sequencing the genomes of 1000 actinobacteria strains.</title>
        <authorList>
            <person name="Klenk H.-P."/>
        </authorList>
    </citation>
    <scope>NUCLEOTIDE SEQUENCE [LARGE SCALE GENOMIC DNA]</scope>
    <source>
        <strain evidence="3 4">DSM 45859</strain>
    </source>
</reference>
<keyword evidence="1" id="KW-0472">Membrane</keyword>
<feature type="domain" description="DUF4333" evidence="2">
    <location>
        <begin position="46"/>
        <end position="120"/>
    </location>
</feature>
<protein>
    <recommendedName>
        <fullName evidence="2">DUF4333 domain-containing protein</fullName>
    </recommendedName>
</protein>
<name>A0A840IZU5_9PSEU</name>
<dbReference type="Proteomes" id="UP000581769">
    <property type="component" value="Unassembled WGS sequence"/>
</dbReference>
<gene>
    <name evidence="3" type="ORF">BJY18_003909</name>
</gene>
<dbReference type="Pfam" id="PF14230">
    <property type="entry name" value="DUF4333"/>
    <property type="match status" value="1"/>
</dbReference>
<organism evidence="3 4">
    <name type="scientific">Amycolatopsis jiangsuensis</name>
    <dbReference type="NCBI Taxonomy" id="1181879"/>
    <lineage>
        <taxon>Bacteria</taxon>
        <taxon>Bacillati</taxon>
        <taxon>Actinomycetota</taxon>
        <taxon>Actinomycetes</taxon>
        <taxon>Pseudonocardiales</taxon>
        <taxon>Pseudonocardiaceae</taxon>
        <taxon>Amycolatopsis</taxon>
    </lineage>
</organism>
<dbReference type="RefSeq" id="WP_312873896.1">
    <property type="nucleotide sequence ID" value="NZ_JACHMG010000001.1"/>
</dbReference>
<proteinExistence type="predicted"/>
<evidence type="ECO:0000259" key="2">
    <source>
        <dbReference type="Pfam" id="PF14230"/>
    </source>
</evidence>
<dbReference type="AlphaFoldDB" id="A0A840IZU5"/>
<dbReference type="InterPro" id="IPR025637">
    <property type="entry name" value="DUF4333"/>
</dbReference>
<evidence type="ECO:0000313" key="4">
    <source>
        <dbReference type="Proteomes" id="UP000581769"/>
    </source>
</evidence>
<evidence type="ECO:0000256" key="1">
    <source>
        <dbReference type="SAM" id="Phobius"/>
    </source>
</evidence>
<sequence>MTRRGGGFQPSRYGGLGAFSTAAEKKPWHRKPAVLGGIGVVVVAAVVAVAWAAGAFDGDTLEQKALQDGVSRVLGDSYGEPDVKNVECPSGRAAQNGTTFDCTVDVGGQPKKVTVRVLNDKPEYSVGAPH</sequence>
<accession>A0A840IZU5</accession>
<keyword evidence="1" id="KW-0812">Transmembrane</keyword>
<keyword evidence="4" id="KW-1185">Reference proteome</keyword>
<dbReference type="EMBL" id="JACHMG010000001">
    <property type="protein sequence ID" value="MBB4686424.1"/>
    <property type="molecule type" value="Genomic_DNA"/>
</dbReference>
<evidence type="ECO:0000313" key="3">
    <source>
        <dbReference type="EMBL" id="MBB4686424.1"/>
    </source>
</evidence>
<keyword evidence="1" id="KW-1133">Transmembrane helix</keyword>
<feature type="transmembrane region" description="Helical" evidence="1">
    <location>
        <begin position="33"/>
        <end position="54"/>
    </location>
</feature>